<dbReference type="EMBL" id="LS423452">
    <property type="protein sequence ID" value="SPS04712.1"/>
    <property type="molecule type" value="Genomic_DNA"/>
</dbReference>
<dbReference type="Gene3D" id="3.90.25.10">
    <property type="entry name" value="UDP-galactose 4-epimerase, domain 1"/>
    <property type="match status" value="1"/>
</dbReference>
<evidence type="ECO:0000256" key="8">
    <source>
        <dbReference type="ARBA" id="ARBA00023235"/>
    </source>
</evidence>
<dbReference type="SUPFAM" id="SSF51735">
    <property type="entry name" value="NAD(P)-binding Rossmann-fold domains"/>
    <property type="match status" value="1"/>
</dbReference>
<name>A0A2X0R485_9PROT</name>
<comment type="similarity">
    <text evidence="4 10">Belongs to the NAD(P)-dependent epimerase/dehydratase family.</text>
</comment>
<dbReference type="GO" id="GO:0003978">
    <property type="term" value="F:UDP-glucose 4-epimerase activity"/>
    <property type="evidence" value="ECO:0007669"/>
    <property type="project" value="UniProtKB-UniRule"/>
</dbReference>
<keyword evidence="9 10" id="KW-0119">Carbohydrate metabolism</keyword>
<evidence type="ECO:0000256" key="5">
    <source>
        <dbReference type="ARBA" id="ARBA00013189"/>
    </source>
</evidence>
<evidence type="ECO:0000256" key="6">
    <source>
        <dbReference type="ARBA" id="ARBA00018569"/>
    </source>
</evidence>
<dbReference type="Gene3D" id="3.40.50.720">
    <property type="entry name" value="NAD(P)-binding Rossmann-like Domain"/>
    <property type="match status" value="1"/>
</dbReference>
<evidence type="ECO:0000256" key="10">
    <source>
        <dbReference type="RuleBase" id="RU366046"/>
    </source>
</evidence>
<evidence type="ECO:0000256" key="7">
    <source>
        <dbReference type="ARBA" id="ARBA00023027"/>
    </source>
</evidence>
<comment type="cofactor">
    <cofactor evidence="2 10">
        <name>NAD(+)</name>
        <dbReference type="ChEBI" id="CHEBI:57540"/>
    </cofactor>
</comment>
<dbReference type="Pfam" id="PF01370">
    <property type="entry name" value="Epimerase"/>
    <property type="match status" value="1"/>
</dbReference>
<dbReference type="AlphaFoldDB" id="A0A2X0R485"/>
<dbReference type="PANTHER" id="PTHR43725">
    <property type="entry name" value="UDP-GLUCOSE 4-EPIMERASE"/>
    <property type="match status" value="1"/>
</dbReference>
<proteinExistence type="inferred from homology"/>
<evidence type="ECO:0000256" key="2">
    <source>
        <dbReference type="ARBA" id="ARBA00001911"/>
    </source>
</evidence>
<dbReference type="InterPro" id="IPR036291">
    <property type="entry name" value="NAD(P)-bd_dom_sf"/>
</dbReference>
<gene>
    <name evidence="12" type="primary">galE</name>
    <name evidence="12" type="ORF">NITFAB_0301</name>
</gene>
<feature type="domain" description="NAD-dependent epimerase/dehydratase" evidence="11">
    <location>
        <begin position="4"/>
        <end position="251"/>
    </location>
</feature>
<organism evidence="12">
    <name type="scientific">Candidatus Nitrotoga fabula</name>
    <dbReference type="NCBI Taxonomy" id="2182327"/>
    <lineage>
        <taxon>Bacteria</taxon>
        <taxon>Pseudomonadati</taxon>
        <taxon>Pseudomonadota</taxon>
        <taxon>Betaproteobacteria</taxon>
        <taxon>Nitrosomonadales</taxon>
        <taxon>Gallionellaceae</taxon>
        <taxon>Candidatus Nitrotoga</taxon>
    </lineage>
</organism>
<dbReference type="GO" id="GO:0033499">
    <property type="term" value="P:galactose catabolic process via UDP-galactose, Leloir pathway"/>
    <property type="evidence" value="ECO:0007669"/>
    <property type="project" value="TreeGrafter"/>
</dbReference>
<evidence type="ECO:0000256" key="4">
    <source>
        <dbReference type="ARBA" id="ARBA00007637"/>
    </source>
</evidence>
<evidence type="ECO:0000313" key="12">
    <source>
        <dbReference type="EMBL" id="SPS04712.1"/>
    </source>
</evidence>
<dbReference type="PANTHER" id="PTHR43725:SF53">
    <property type="entry name" value="UDP-ARABINOSE 4-EPIMERASE 1"/>
    <property type="match status" value="1"/>
</dbReference>
<dbReference type="InterPro" id="IPR005886">
    <property type="entry name" value="UDP_G4E"/>
</dbReference>
<dbReference type="InterPro" id="IPR001509">
    <property type="entry name" value="Epimerase_deHydtase"/>
</dbReference>
<evidence type="ECO:0000259" key="11">
    <source>
        <dbReference type="Pfam" id="PF01370"/>
    </source>
</evidence>
<dbReference type="EC" id="5.1.3.2" evidence="5 10"/>
<keyword evidence="8 10" id="KW-0413">Isomerase</keyword>
<sequence>MRKILVTGGAGYIGSHTCKLLALSGYEPVAYDNLSTGHREFVKWGPLVTGDLHDTARLTQTMLDHRPLAVIHFAASAYVGESVANPFKYYRNNVGGTLSLLEAMRNAGLRHLVFSSTCATYGIPETVPIHEKCTQRPINPYGQSKMMIEQILRDLSGRHEINHVCLRYFNAAGADRDGEIGEKHIPETHLIPLAIQSALGGPELKIFGTDFATPDGTAIRDYIHVEDLSRAHVLAVEYLLSGGASDYINLGTGHGNSVKEIVLSLEALGLPAKTSTAPRREGDPACLVADASRAKRQLNWVPLYLDIRDTLSTAIAWHKNQG</sequence>
<keyword evidence="7 10" id="KW-0520">NAD</keyword>
<comment type="subunit">
    <text evidence="10">Homodimer.</text>
</comment>
<evidence type="ECO:0000256" key="1">
    <source>
        <dbReference type="ARBA" id="ARBA00000083"/>
    </source>
</evidence>
<accession>A0A2X0R485</accession>
<comment type="pathway">
    <text evidence="3 10">Carbohydrate metabolism; galactose metabolism.</text>
</comment>
<comment type="catalytic activity">
    <reaction evidence="1 10">
        <text>UDP-alpha-D-glucose = UDP-alpha-D-galactose</text>
        <dbReference type="Rhea" id="RHEA:22168"/>
        <dbReference type="ChEBI" id="CHEBI:58885"/>
        <dbReference type="ChEBI" id="CHEBI:66914"/>
        <dbReference type="EC" id="5.1.3.2"/>
    </reaction>
</comment>
<dbReference type="UniPathway" id="UPA00214"/>
<dbReference type="NCBIfam" id="TIGR01179">
    <property type="entry name" value="galE"/>
    <property type="match status" value="1"/>
</dbReference>
<dbReference type="CDD" id="cd05247">
    <property type="entry name" value="UDP_G4E_1_SDR_e"/>
    <property type="match status" value="1"/>
</dbReference>
<evidence type="ECO:0000256" key="9">
    <source>
        <dbReference type="ARBA" id="ARBA00023277"/>
    </source>
</evidence>
<protein>
    <recommendedName>
        <fullName evidence="6 10">UDP-glucose 4-epimerase</fullName>
        <ecNumber evidence="5 10">5.1.3.2</ecNumber>
    </recommendedName>
</protein>
<reference evidence="12" key="1">
    <citation type="submission" date="2018-05" db="EMBL/GenBank/DDBJ databases">
        <authorList>
            <person name="Lanie J.A."/>
            <person name="Ng W.-L."/>
            <person name="Kazmierczak K.M."/>
            <person name="Andrzejewski T.M."/>
            <person name="Davidsen T.M."/>
            <person name="Wayne K.J."/>
            <person name="Tettelin H."/>
            <person name="Glass J.I."/>
            <person name="Rusch D."/>
            <person name="Podicherti R."/>
            <person name="Tsui H.-C.T."/>
            <person name="Winkler M.E."/>
        </authorList>
    </citation>
    <scope>NUCLEOTIDE SEQUENCE</scope>
    <source>
        <strain evidence="12">KNB</strain>
    </source>
</reference>
<evidence type="ECO:0000256" key="3">
    <source>
        <dbReference type="ARBA" id="ARBA00004947"/>
    </source>
</evidence>